<dbReference type="PANTHER" id="PTHR30404">
    <property type="entry name" value="N-ACETYLMURAMOYL-L-ALANINE AMIDASE"/>
    <property type="match status" value="1"/>
</dbReference>
<dbReference type="Gene3D" id="2.60.40.3500">
    <property type="match status" value="1"/>
</dbReference>
<organism evidence="6 7">
    <name type="scientific">Vitreoscilla stercoraria</name>
    <dbReference type="NCBI Taxonomy" id="61"/>
    <lineage>
        <taxon>Bacteria</taxon>
        <taxon>Pseudomonadati</taxon>
        <taxon>Pseudomonadota</taxon>
        <taxon>Betaproteobacteria</taxon>
        <taxon>Neisseriales</taxon>
        <taxon>Neisseriaceae</taxon>
        <taxon>Vitreoscilla</taxon>
    </lineage>
</organism>
<evidence type="ECO:0000256" key="3">
    <source>
        <dbReference type="ARBA" id="ARBA00022801"/>
    </source>
</evidence>
<sequence length="430" mass="46409">MLRINRRGVLQVLGAGACASLTPKAFANNAQVVATRLWPSDLYTRMTLEVSAGVPFKYFTLDNPSRLVVDVSGISINEVLKSMPSKVLARDPFIQSIRVGQFNDTTVRIVMDLKRSVSPQVFSLLPAAEYKHRLVVDLFPTASAGVVQEEEEDALMALLKDYSTGQVKADGSTTAKAQTNIPKPQDTRPKATPENKTQIKRQIVIVIDPGHGGEDPGAIGPSGLREKDVVLAVSRELKKKLDSMGYKTHMTRNQDVFIPLGVRVATARKLQADLFISVHADAFTSPQPRGTGVYALSTGAATSTLAKHLADTQNASDLVGGVKKVGDRNVDQTLLDMTQTATIRDSLILGKYVLNALGRVNKLHKGHVDQAGFAVLKAPDIPSILVECAFISNPEEERLLSTSGFRVRVADAIAGGVKNYFDSGVALAQR</sequence>
<evidence type="ECO:0000313" key="6">
    <source>
        <dbReference type="EMBL" id="UOO93071.1"/>
    </source>
</evidence>
<dbReference type="Pfam" id="PF01520">
    <property type="entry name" value="Amidase_3"/>
    <property type="match status" value="1"/>
</dbReference>
<name>A0ABY4EBE4_VITST</name>
<gene>
    <name evidence="6" type="ORF">LVJ81_03300</name>
</gene>
<feature type="region of interest" description="Disordered" evidence="4">
    <location>
        <begin position="170"/>
        <end position="195"/>
    </location>
</feature>
<dbReference type="Proteomes" id="UP000832034">
    <property type="component" value="Chromosome"/>
</dbReference>
<reference evidence="6" key="1">
    <citation type="submission" date="2021-12" db="EMBL/GenBank/DDBJ databases">
        <authorList>
            <person name="Veyrier F.J."/>
        </authorList>
    </citation>
    <scope>NUCLEOTIDE SEQUENCE</scope>
    <source>
        <strain evidence="6">SAG 1488-6</strain>
    </source>
</reference>
<dbReference type="EMBL" id="CP091512">
    <property type="protein sequence ID" value="UOO93071.1"/>
    <property type="molecule type" value="Genomic_DNA"/>
</dbReference>
<reference evidence="6" key="2">
    <citation type="journal article" date="2022" name="Res Sq">
        <title>Evolution of multicellular longitudinally dividing oral cavity symbionts (Neisseriaceae).</title>
        <authorList>
            <person name="Nyongesa S."/>
            <person name="Weber P."/>
            <person name="Bernet E."/>
            <person name="Pullido F."/>
            <person name="Nieckarz M."/>
            <person name="Delaby M."/>
            <person name="Nieves C."/>
            <person name="Viehboeck T."/>
            <person name="Krause N."/>
            <person name="Rivera-Millot A."/>
            <person name="Nakamura A."/>
            <person name="Vischer N."/>
            <person name="VanNieuwenhze M."/>
            <person name="Brun Y."/>
            <person name="Cava F."/>
            <person name="Bulgheresi S."/>
            <person name="Veyrier F."/>
        </authorList>
    </citation>
    <scope>NUCLEOTIDE SEQUENCE</scope>
    <source>
        <strain evidence="6">SAG 1488-6</strain>
    </source>
</reference>
<dbReference type="GO" id="GO:0008745">
    <property type="term" value="F:N-acetylmuramoyl-L-alanine amidase activity"/>
    <property type="evidence" value="ECO:0007669"/>
    <property type="project" value="UniProtKB-EC"/>
</dbReference>
<keyword evidence="7" id="KW-1185">Reference proteome</keyword>
<dbReference type="PROSITE" id="PS51318">
    <property type="entry name" value="TAT"/>
    <property type="match status" value="1"/>
</dbReference>
<dbReference type="SMART" id="SM00646">
    <property type="entry name" value="Ami_3"/>
    <property type="match status" value="1"/>
</dbReference>
<keyword evidence="3 6" id="KW-0378">Hydrolase</keyword>
<evidence type="ECO:0000259" key="5">
    <source>
        <dbReference type="SMART" id="SM00646"/>
    </source>
</evidence>
<dbReference type="CDD" id="cd02696">
    <property type="entry name" value="MurNAc-LAA"/>
    <property type="match status" value="1"/>
</dbReference>
<dbReference type="InterPro" id="IPR002508">
    <property type="entry name" value="MurNAc-LAA_cat"/>
</dbReference>
<evidence type="ECO:0000256" key="1">
    <source>
        <dbReference type="ARBA" id="ARBA00001561"/>
    </source>
</evidence>
<comment type="catalytic activity">
    <reaction evidence="1">
        <text>Hydrolyzes the link between N-acetylmuramoyl residues and L-amino acid residues in certain cell-wall glycopeptides.</text>
        <dbReference type="EC" id="3.5.1.28"/>
    </reaction>
</comment>
<evidence type="ECO:0000313" key="7">
    <source>
        <dbReference type="Proteomes" id="UP000832034"/>
    </source>
</evidence>
<dbReference type="Pfam" id="PF11741">
    <property type="entry name" value="AMIN"/>
    <property type="match status" value="1"/>
</dbReference>
<dbReference type="InterPro" id="IPR006311">
    <property type="entry name" value="TAT_signal"/>
</dbReference>
<dbReference type="InterPro" id="IPR021731">
    <property type="entry name" value="AMIN_dom"/>
</dbReference>
<accession>A0ABY4EBE4</accession>
<dbReference type="EC" id="3.5.1.28" evidence="2"/>
<evidence type="ECO:0000256" key="2">
    <source>
        <dbReference type="ARBA" id="ARBA00011901"/>
    </source>
</evidence>
<dbReference type="PROSITE" id="PS51257">
    <property type="entry name" value="PROKAR_LIPOPROTEIN"/>
    <property type="match status" value="1"/>
</dbReference>
<protein>
    <recommendedName>
        <fullName evidence="2">N-acetylmuramoyl-L-alanine amidase</fullName>
        <ecNumber evidence="2">3.5.1.28</ecNumber>
    </recommendedName>
</protein>
<proteinExistence type="predicted"/>
<dbReference type="PANTHER" id="PTHR30404:SF0">
    <property type="entry name" value="N-ACETYLMURAMOYL-L-ALANINE AMIDASE AMIC"/>
    <property type="match status" value="1"/>
</dbReference>
<feature type="compositionally biased region" description="Polar residues" evidence="4">
    <location>
        <begin position="170"/>
        <end position="182"/>
    </location>
</feature>
<evidence type="ECO:0000256" key="4">
    <source>
        <dbReference type="SAM" id="MobiDB-lite"/>
    </source>
</evidence>
<feature type="domain" description="MurNAc-LAA" evidence="5">
    <location>
        <begin position="264"/>
        <end position="418"/>
    </location>
</feature>
<dbReference type="SUPFAM" id="SSF53187">
    <property type="entry name" value="Zn-dependent exopeptidases"/>
    <property type="match status" value="1"/>
</dbReference>
<dbReference type="InterPro" id="IPR050695">
    <property type="entry name" value="N-acetylmuramoyl_amidase_3"/>
</dbReference>
<dbReference type="Gene3D" id="3.40.630.40">
    <property type="entry name" value="Zn-dependent exopeptidases"/>
    <property type="match status" value="1"/>
</dbReference>
<dbReference type="RefSeq" id="WP_019958819.1">
    <property type="nucleotide sequence ID" value="NZ_CP091512.1"/>
</dbReference>